<reference evidence="2" key="1">
    <citation type="journal article" date="2014" name="Science">
        <title>Ancient hybridizations among the ancestral genomes of bread wheat.</title>
        <authorList>
            <consortium name="International Wheat Genome Sequencing Consortium,"/>
            <person name="Marcussen T."/>
            <person name="Sandve S.R."/>
            <person name="Heier L."/>
            <person name="Spannagl M."/>
            <person name="Pfeifer M."/>
            <person name="Jakobsen K.S."/>
            <person name="Wulff B.B."/>
            <person name="Steuernagel B."/>
            <person name="Mayer K.F."/>
            <person name="Olsen O.A."/>
        </authorList>
    </citation>
    <scope>NUCLEOTIDE SEQUENCE [LARGE SCALE GENOMIC DNA]</scope>
    <source>
        <strain evidence="2">cv. AL8/78</strain>
    </source>
</reference>
<dbReference type="EnsemblPlants" id="AET0Gv20139900.1">
    <property type="protein sequence ID" value="AET0Gv20139900.1"/>
    <property type="gene ID" value="AET0Gv20139900"/>
</dbReference>
<reference evidence="2" key="2">
    <citation type="journal article" date="2017" name="Nat. Plants">
        <title>The Aegilops tauschii genome reveals multiple impacts of transposons.</title>
        <authorList>
            <person name="Zhao G."/>
            <person name="Zou C."/>
            <person name="Li K."/>
            <person name="Wang K."/>
            <person name="Li T."/>
            <person name="Gao L."/>
            <person name="Zhang X."/>
            <person name="Wang H."/>
            <person name="Yang Z."/>
            <person name="Liu X."/>
            <person name="Jiang W."/>
            <person name="Mao L."/>
            <person name="Kong X."/>
            <person name="Jiao Y."/>
            <person name="Jia J."/>
        </authorList>
    </citation>
    <scope>NUCLEOTIDE SEQUENCE [LARGE SCALE GENOMIC DNA]</scope>
    <source>
        <strain evidence="2">cv. AL8/78</strain>
    </source>
</reference>
<evidence type="ECO:0000313" key="2">
    <source>
        <dbReference type="Proteomes" id="UP000015105"/>
    </source>
</evidence>
<dbReference type="PANTHER" id="PTHR47482:SF5">
    <property type="entry name" value="FAR1 DOMAIN-CONTAINING PROTEIN"/>
    <property type="match status" value="1"/>
</dbReference>
<sequence>MCSWEKSFSIRYGKSRLNVQRKKCMQEIVCGCAGKPIVENTRSCRGERPALIRLTFERQRVVHSRA</sequence>
<protein>
    <submittedName>
        <fullName evidence="1">Uncharacterized protein</fullName>
    </submittedName>
</protein>
<reference evidence="1" key="3">
    <citation type="submission" date="2019-03" db="UniProtKB">
        <authorList>
            <consortium name="EnsemblPlants"/>
        </authorList>
    </citation>
    <scope>IDENTIFICATION</scope>
</reference>
<dbReference type="Proteomes" id="UP000015105">
    <property type="component" value="Unassembled WGS sequence"/>
</dbReference>
<dbReference type="PANTHER" id="PTHR47482">
    <property type="entry name" value="OS11G0632001 PROTEIN"/>
    <property type="match status" value="1"/>
</dbReference>
<proteinExistence type="predicted"/>
<evidence type="ECO:0000313" key="1">
    <source>
        <dbReference type="EnsemblPlants" id="AET0Gv20139900.1"/>
    </source>
</evidence>
<dbReference type="AlphaFoldDB" id="A0A452XG65"/>
<dbReference type="Gramene" id="AET0Gv20139900.1">
    <property type="protein sequence ID" value="AET0Gv20139900.1"/>
    <property type="gene ID" value="AET0Gv20139900"/>
</dbReference>
<keyword evidence="2" id="KW-1185">Reference proteome</keyword>
<organism evidence="1 2">
    <name type="scientific">Aegilops tauschii subsp. strangulata</name>
    <name type="common">Goatgrass</name>
    <dbReference type="NCBI Taxonomy" id="200361"/>
    <lineage>
        <taxon>Eukaryota</taxon>
        <taxon>Viridiplantae</taxon>
        <taxon>Streptophyta</taxon>
        <taxon>Embryophyta</taxon>
        <taxon>Tracheophyta</taxon>
        <taxon>Spermatophyta</taxon>
        <taxon>Magnoliopsida</taxon>
        <taxon>Liliopsida</taxon>
        <taxon>Poales</taxon>
        <taxon>Poaceae</taxon>
        <taxon>BOP clade</taxon>
        <taxon>Pooideae</taxon>
        <taxon>Triticodae</taxon>
        <taxon>Triticeae</taxon>
        <taxon>Triticinae</taxon>
        <taxon>Aegilops</taxon>
    </lineage>
</organism>
<name>A0A452XG65_AEGTS</name>
<accession>A0A452XG65</accession>